<dbReference type="EMBL" id="AAMT01000001">
    <property type="protein sequence ID" value="EAQ14954.1"/>
    <property type="molecule type" value="Genomic_DNA"/>
</dbReference>
<dbReference type="AlphaFoldDB" id="A3VAL3"/>
<reference evidence="4 5" key="1">
    <citation type="journal article" date="2010" name="J. Bacteriol.">
        <title>Genome sequences of Pelagibaca bermudensis HTCC2601T and Maritimibacter alkaliphilus HTCC2654T, the type strains of two marine Roseobacter genera.</title>
        <authorList>
            <person name="Thrash J.C."/>
            <person name="Cho J.C."/>
            <person name="Ferriera S."/>
            <person name="Johnson J."/>
            <person name="Vergin K.L."/>
            <person name="Giovannoni S.J."/>
        </authorList>
    </citation>
    <scope>NUCLEOTIDE SEQUENCE [LARGE SCALE GENOMIC DNA]</scope>
    <source>
        <strain evidence="4 5">HTCC2654</strain>
    </source>
</reference>
<comment type="caution">
    <text evidence="4">The sequence shown here is derived from an EMBL/GenBank/DDBJ whole genome shotgun (WGS) entry which is preliminary data.</text>
</comment>
<dbReference type="InterPro" id="IPR001789">
    <property type="entry name" value="Sig_transdc_resp-reg_receiver"/>
</dbReference>
<dbReference type="eggNOG" id="COG0745">
    <property type="taxonomic scope" value="Bacteria"/>
</dbReference>
<dbReference type="SUPFAM" id="SSF52172">
    <property type="entry name" value="CheY-like"/>
    <property type="match status" value="1"/>
</dbReference>
<dbReference type="PROSITE" id="PS50110">
    <property type="entry name" value="RESPONSE_REGULATORY"/>
    <property type="match status" value="1"/>
</dbReference>
<gene>
    <name evidence="4" type="ORF">RB2654_20263</name>
</gene>
<protein>
    <submittedName>
        <fullName evidence="4">Two-component response regulator</fullName>
    </submittedName>
</protein>
<evidence type="ECO:0000313" key="4">
    <source>
        <dbReference type="EMBL" id="EAQ14954.1"/>
    </source>
</evidence>
<dbReference type="InterPro" id="IPR011006">
    <property type="entry name" value="CheY-like_superfamily"/>
</dbReference>
<keyword evidence="5" id="KW-1185">Reference proteome</keyword>
<dbReference type="CDD" id="cd00156">
    <property type="entry name" value="REC"/>
    <property type="match status" value="1"/>
</dbReference>
<dbReference type="PANTHER" id="PTHR44591">
    <property type="entry name" value="STRESS RESPONSE REGULATOR PROTEIN 1"/>
    <property type="match status" value="1"/>
</dbReference>
<dbReference type="GO" id="GO:0000160">
    <property type="term" value="P:phosphorelay signal transduction system"/>
    <property type="evidence" value="ECO:0007669"/>
    <property type="project" value="InterPro"/>
</dbReference>
<keyword evidence="1 2" id="KW-0597">Phosphoprotein</keyword>
<feature type="domain" description="Response regulatory" evidence="3">
    <location>
        <begin position="1"/>
        <end position="129"/>
    </location>
</feature>
<evidence type="ECO:0000259" key="3">
    <source>
        <dbReference type="PROSITE" id="PS50110"/>
    </source>
</evidence>
<dbReference type="Proteomes" id="UP000002931">
    <property type="component" value="Unassembled WGS sequence"/>
</dbReference>
<proteinExistence type="predicted"/>
<organism evidence="4 5">
    <name type="scientific">Maritimibacter alkaliphilus HTCC2654</name>
    <dbReference type="NCBI Taxonomy" id="314271"/>
    <lineage>
        <taxon>Bacteria</taxon>
        <taxon>Pseudomonadati</taxon>
        <taxon>Pseudomonadota</taxon>
        <taxon>Alphaproteobacteria</taxon>
        <taxon>Rhodobacterales</taxon>
        <taxon>Roseobacteraceae</taxon>
        <taxon>Maritimibacter</taxon>
    </lineage>
</organism>
<sequence length="138" mass="14939">MDDDPDFGFLLEVSLRKIGYRVTVVARGAAALEILSREAVDLLITDIYVRDLGRPVADGGLLLINRVRRPGPESEIMAPPDLPIIAVSGATGHTGQEHLLRIAGSLGADEVLTKPFHPEQLNRIIGDLLARRQAGNDQ</sequence>
<dbReference type="SMART" id="SM00448">
    <property type="entry name" value="REC"/>
    <property type="match status" value="1"/>
</dbReference>
<accession>A3VAL3</accession>
<dbReference type="PANTHER" id="PTHR44591:SF23">
    <property type="entry name" value="CHEY SUBFAMILY"/>
    <property type="match status" value="1"/>
</dbReference>
<dbReference type="InterPro" id="IPR050595">
    <property type="entry name" value="Bact_response_regulator"/>
</dbReference>
<evidence type="ECO:0000313" key="5">
    <source>
        <dbReference type="Proteomes" id="UP000002931"/>
    </source>
</evidence>
<name>A3VAL3_9RHOB</name>
<evidence type="ECO:0000256" key="2">
    <source>
        <dbReference type="PROSITE-ProRule" id="PRU00169"/>
    </source>
</evidence>
<dbReference type="STRING" id="314271.RB2654_20263"/>
<dbReference type="Pfam" id="PF00072">
    <property type="entry name" value="Response_reg"/>
    <property type="match status" value="1"/>
</dbReference>
<dbReference type="Gene3D" id="3.40.50.2300">
    <property type="match status" value="1"/>
</dbReference>
<dbReference type="HOGENOM" id="CLU_000445_69_17_5"/>
<evidence type="ECO:0000256" key="1">
    <source>
        <dbReference type="ARBA" id="ARBA00022553"/>
    </source>
</evidence>
<feature type="modified residue" description="4-aspartylphosphate" evidence="2">
    <location>
        <position position="46"/>
    </location>
</feature>